<gene>
    <name evidence="2" type="ORF">HF325_000994</name>
</gene>
<name>A0A8H7GZ35_9ASCO</name>
<dbReference type="Proteomes" id="UP000649328">
    <property type="component" value="Unassembled WGS sequence"/>
</dbReference>
<evidence type="ECO:0000313" key="2">
    <source>
        <dbReference type="EMBL" id="KAF8005537.1"/>
    </source>
</evidence>
<accession>A0A8H7GZ35</accession>
<evidence type="ECO:0000256" key="1">
    <source>
        <dbReference type="SAM" id="MobiDB-lite"/>
    </source>
</evidence>
<sequence>MEGIQREEASSQQQPHTGGPISNLSAGLKSVSLTDQQQNAVNLNLLQQHLHNEAAENSVMQSRISRFFRQSANGGLHALLPSIGTKRIQSGDYIAGAKLPFQHHLFGLQFWRATGA</sequence>
<feature type="compositionally biased region" description="Polar residues" evidence="1">
    <location>
        <begin position="10"/>
        <end position="28"/>
    </location>
</feature>
<proteinExistence type="predicted"/>
<comment type="caution">
    <text evidence="2">The sequence shown here is derived from an EMBL/GenBank/DDBJ whole genome shotgun (WGS) entry which is preliminary data.</text>
</comment>
<feature type="region of interest" description="Disordered" evidence="1">
    <location>
        <begin position="1"/>
        <end position="28"/>
    </location>
</feature>
<reference evidence="2" key="1">
    <citation type="submission" date="2020-10" db="EMBL/GenBank/DDBJ databases">
        <title>The Whole-Genome Sequence of Metschnikowia persimmonesis, a Novel Endophytic Yeast Species Isolated from Medicinal Plant Diospyros kaki Thumb.</title>
        <authorList>
            <person name="Rahmat E."/>
            <person name="Kang Y."/>
        </authorList>
    </citation>
    <scope>NUCLEOTIDE SEQUENCE</scope>
    <source>
        <strain evidence="2">KIOM G15050</strain>
    </source>
</reference>
<protein>
    <submittedName>
        <fullName evidence="2">Uncharacterized protein</fullName>
    </submittedName>
</protein>
<dbReference type="EMBL" id="JACBPP010000001">
    <property type="protein sequence ID" value="KAF8005537.1"/>
    <property type="molecule type" value="Genomic_DNA"/>
</dbReference>
<keyword evidence="3" id="KW-1185">Reference proteome</keyword>
<organism evidence="2 3">
    <name type="scientific">Metschnikowia pulcherrima</name>
    <dbReference type="NCBI Taxonomy" id="27326"/>
    <lineage>
        <taxon>Eukaryota</taxon>
        <taxon>Fungi</taxon>
        <taxon>Dikarya</taxon>
        <taxon>Ascomycota</taxon>
        <taxon>Saccharomycotina</taxon>
        <taxon>Pichiomycetes</taxon>
        <taxon>Metschnikowiaceae</taxon>
        <taxon>Metschnikowia</taxon>
    </lineage>
</organism>
<dbReference type="AlphaFoldDB" id="A0A8H7GZ35"/>
<evidence type="ECO:0000313" key="3">
    <source>
        <dbReference type="Proteomes" id="UP000649328"/>
    </source>
</evidence>